<dbReference type="AlphaFoldDB" id="A0A7T8QUY1"/>
<proteinExistence type="predicted"/>
<accession>A0A7T8QUY1</accession>
<dbReference type="Proteomes" id="UP000595437">
    <property type="component" value="Chromosome 1"/>
</dbReference>
<sequence>MGPRVPPNLIRVFWGYISPANGPLGSTKPNRGVLGLQTHHQWAFGFCRTHSGCFGVTNPPPMGLRVPPNTRGVFWGYKSTANGPSGSAENNRGVLGLQILRQWAIRTRRTQLGCFGVTNPPPMALRFRQTQSGCFP</sequence>
<name>A0A7T8QUY1_CALRO</name>
<reference evidence="2" key="1">
    <citation type="submission" date="2021-01" db="EMBL/GenBank/DDBJ databases">
        <title>Caligus Genome Assembly.</title>
        <authorList>
            <person name="Gallardo-Escarate C."/>
        </authorList>
    </citation>
    <scope>NUCLEOTIDE SEQUENCE [LARGE SCALE GENOMIC DNA]</scope>
</reference>
<dbReference type="EMBL" id="CP045890">
    <property type="protein sequence ID" value="QQP55971.1"/>
    <property type="molecule type" value="Genomic_DNA"/>
</dbReference>
<organism evidence="1 2">
    <name type="scientific">Caligus rogercresseyi</name>
    <name type="common">Sea louse</name>
    <dbReference type="NCBI Taxonomy" id="217165"/>
    <lineage>
        <taxon>Eukaryota</taxon>
        <taxon>Metazoa</taxon>
        <taxon>Ecdysozoa</taxon>
        <taxon>Arthropoda</taxon>
        <taxon>Crustacea</taxon>
        <taxon>Multicrustacea</taxon>
        <taxon>Hexanauplia</taxon>
        <taxon>Copepoda</taxon>
        <taxon>Siphonostomatoida</taxon>
        <taxon>Caligidae</taxon>
        <taxon>Caligus</taxon>
    </lineage>
</organism>
<evidence type="ECO:0000313" key="2">
    <source>
        <dbReference type="Proteomes" id="UP000595437"/>
    </source>
</evidence>
<gene>
    <name evidence="1" type="ORF">FKW44_000483</name>
</gene>
<protein>
    <submittedName>
        <fullName evidence="1">Uncharacterized protein</fullName>
    </submittedName>
</protein>
<evidence type="ECO:0000313" key="1">
    <source>
        <dbReference type="EMBL" id="QQP55971.1"/>
    </source>
</evidence>
<keyword evidence="2" id="KW-1185">Reference proteome</keyword>